<dbReference type="SMART" id="SM00855">
    <property type="entry name" value="PGAM"/>
    <property type="match status" value="1"/>
</dbReference>
<dbReference type="CDD" id="cd07067">
    <property type="entry name" value="HP_PGM_like"/>
    <property type="match status" value="1"/>
</dbReference>
<comment type="similarity">
    <text evidence="1">Belongs to the phosphoglycerate mutase family. BPG-dependent PGAM subfamily.</text>
</comment>
<name>A0A813HLT8_POLGL</name>
<evidence type="ECO:0000313" key="5">
    <source>
        <dbReference type="EMBL" id="CAE8639095.1"/>
    </source>
</evidence>
<keyword evidence="2" id="KW-0378">Hydrolase</keyword>
<evidence type="ECO:0000256" key="4">
    <source>
        <dbReference type="ARBA" id="ARBA00040722"/>
    </source>
</evidence>
<comment type="caution">
    <text evidence="5">The sequence shown here is derived from an EMBL/GenBank/DDBJ whole genome shotgun (WGS) entry which is preliminary data.</text>
</comment>
<dbReference type="Proteomes" id="UP000626109">
    <property type="component" value="Unassembled WGS sequence"/>
</dbReference>
<dbReference type="PANTHER" id="PTHR20935">
    <property type="entry name" value="PHOSPHOGLYCERATE MUTASE-RELATED"/>
    <property type="match status" value="1"/>
</dbReference>
<gene>
    <name evidence="5" type="ORF">PGLA1383_LOCUS54155</name>
    <name evidence="6" type="ORF">PGLA2088_LOCUS20364</name>
</gene>
<dbReference type="Gene3D" id="3.40.50.1240">
    <property type="entry name" value="Phosphoglycerate mutase-like"/>
    <property type="match status" value="1"/>
</dbReference>
<dbReference type="PANTHER" id="PTHR20935:SF0">
    <property type="entry name" value="SERINE_THREONINE-PROTEIN PHOSPHATASE PGAM5, MITOCHONDRIAL"/>
    <property type="match status" value="1"/>
</dbReference>
<evidence type="ECO:0000313" key="7">
    <source>
        <dbReference type="Proteomes" id="UP000654075"/>
    </source>
</evidence>
<dbReference type="EMBL" id="CAJNNV010032143">
    <property type="protein sequence ID" value="CAE8639095.1"/>
    <property type="molecule type" value="Genomic_DNA"/>
</dbReference>
<evidence type="ECO:0000256" key="3">
    <source>
        <dbReference type="ARBA" id="ARBA00039765"/>
    </source>
</evidence>
<accession>A0A813HLT8</accession>
<proteinExistence type="inferred from homology"/>
<dbReference type="InterPro" id="IPR051021">
    <property type="entry name" value="Mito_Ser/Thr_phosphatase"/>
</dbReference>
<dbReference type="InterPro" id="IPR013078">
    <property type="entry name" value="His_Pase_superF_clade-1"/>
</dbReference>
<dbReference type="OrthoDB" id="2118094at2759"/>
<evidence type="ECO:0000256" key="2">
    <source>
        <dbReference type="ARBA" id="ARBA00022801"/>
    </source>
</evidence>
<dbReference type="Proteomes" id="UP000654075">
    <property type="component" value="Unassembled WGS sequence"/>
</dbReference>
<organism evidence="5 7">
    <name type="scientific">Polarella glacialis</name>
    <name type="common">Dinoflagellate</name>
    <dbReference type="NCBI Taxonomy" id="89957"/>
    <lineage>
        <taxon>Eukaryota</taxon>
        <taxon>Sar</taxon>
        <taxon>Alveolata</taxon>
        <taxon>Dinophyceae</taxon>
        <taxon>Suessiales</taxon>
        <taxon>Suessiaceae</taxon>
        <taxon>Polarella</taxon>
    </lineage>
</organism>
<evidence type="ECO:0000313" key="6">
    <source>
        <dbReference type="EMBL" id="CAE8677538.1"/>
    </source>
</evidence>
<dbReference type="GO" id="GO:0004722">
    <property type="term" value="F:protein serine/threonine phosphatase activity"/>
    <property type="evidence" value="ECO:0007669"/>
    <property type="project" value="TreeGrafter"/>
</dbReference>
<dbReference type="AlphaFoldDB" id="A0A813HLT8"/>
<protein>
    <recommendedName>
        <fullName evidence="3">Serine/threonine-protein phosphatase PGAM5, mitochondrial</fullName>
    </recommendedName>
    <alternativeName>
        <fullName evidence="4">Serine/threonine-protein phosphatase Pgam5, mitochondrial</fullName>
    </alternativeName>
</protein>
<reference evidence="5" key="1">
    <citation type="submission" date="2021-02" db="EMBL/GenBank/DDBJ databases">
        <authorList>
            <person name="Dougan E. K."/>
            <person name="Rhodes N."/>
            <person name="Thang M."/>
            <person name="Chan C."/>
        </authorList>
    </citation>
    <scope>NUCLEOTIDE SEQUENCE</scope>
</reference>
<dbReference type="GO" id="GO:0090141">
    <property type="term" value="P:positive regulation of mitochondrial fission"/>
    <property type="evidence" value="ECO:0007669"/>
    <property type="project" value="TreeGrafter"/>
</dbReference>
<keyword evidence="7" id="KW-1185">Reference proteome</keyword>
<sequence>MATMLGRSKPMLGCRGRALVQLCPVCSHQSASSVRWASGGASSSAAERMRAPAGYFLPRLAVGTLAAVACGAAIELAGRYLAAPPPQEDEDWGTWNEAWDQQLAADVAAAGDQIPQQTAAALAAAEQLRRTSSDRRVGTRHVIFVRHGQPGSDRTPLSSEGLRQAELTGKRLRAQFGEVAAVFHSPSPEARATAEAIRRCLGEVASVKEAALLAEGVPLVPSPAPEALVGLPEEELFCDAARAEGALRAFIWRPTGELKDKSSVEVVVGHGNMIRYLLCRALQLHPAAWSRLAAHHCTISWLEIGSDGSVVLREFGSSGHLPQELLTYR</sequence>
<dbReference type="GO" id="GO:0005739">
    <property type="term" value="C:mitochondrion"/>
    <property type="evidence" value="ECO:0007669"/>
    <property type="project" value="TreeGrafter"/>
</dbReference>
<dbReference type="EMBL" id="CAJNNW010025516">
    <property type="protein sequence ID" value="CAE8677538.1"/>
    <property type="molecule type" value="Genomic_DNA"/>
</dbReference>
<evidence type="ECO:0000256" key="1">
    <source>
        <dbReference type="ARBA" id="ARBA00006717"/>
    </source>
</evidence>
<dbReference type="InterPro" id="IPR029033">
    <property type="entry name" value="His_PPase_superfam"/>
</dbReference>
<dbReference type="SUPFAM" id="SSF53254">
    <property type="entry name" value="Phosphoglycerate mutase-like"/>
    <property type="match status" value="1"/>
</dbReference>
<dbReference type="Pfam" id="PF00300">
    <property type="entry name" value="His_Phos_1"/>
    <property type="match status" value="2"/>
</dbReference>